<organism evidence="7 8">
    <name type="scientific">Roseibium litorale</name>
    <dbReference type="NCBI Taxonomy" id="2803841"/>
    <lineage>
        <taxon>Bacteria</taxon>
        <taxon>Pseudomonadati</taxon>
        <taxon>Pseudomonadota</taxon>
        <taxon>Alphaproteobacteria</taxon>
        <taxon>Hyphomicrobiales</taxon>
        <taxon>Stappiaceae</taxon>
        <taxon>Roseibium</taxon>
    </lineage>
</organism>
<reference evidence="7 8" key="2">
    <citation type="journal article" date="2021" name="Int. J. Syst. Evol. Microbiol.">
        <title>Roseibium litorale sp. nov., isolated from a tidal flat sediment and proposal for the reclassification of Labrenzia polysiphoniae as Roseibium polysiphoniae comb. nov.</title>
        <authorList>
            <person name="Liu Y."/>
            <person name="Pei T."/>
            <person name="Du J."/>
            <person name="Chao M."/>
            <person name="Deng M.R."/>
            <person name="Zhu H."/>
        </authorList>
    </citation>
    <scope>NUCLEOTIDE SEQUENCE [LARGE SCALE GENOMIC DNA]</scope>
    <source>
        <strain evidence="7 8">4C16A</strain>
    </source>
</reference>
<dbReference type="Gene3D" id="1.10.287.950">
    <property type="entry name" value="Methyl-accepting chemotaxis protein"/>
    <property type="match status" value="1"/>
</dbReference>
<evidence type="ECO:0000259" key="5">
    <source>
        <dbReference type="PROSITE" id="PS50111"/>
    </source>
</evidence>
<dbReference type="Pfam" id="PF08376">
    <property type="entry name" value="NIT"/>
    <property type="match status" value="1"/>
</dbReference>
<dbReference type="Gene3D" id="6.10.340.10">
    <property type="match status" value="1"/>
</dbReference>
<dbReference type="InterPro" id="IPR004089">
    <property type="entry name" value="MCPsignal_dom"/>
</dbReference>
<evidence type="ECO:0000313" key="8">
    <source>
        <dbReference type="Proteomes" id="UP000632063"/>
    </source>
</evidence>
<evidence type="ECO:0000259" key="6">
    <source>
        <dbReference type="PROSITE" id="PS50885"/>
    </source>
</evidence>
<evidence type="ECO:0000256" key="3">
    <source>
        <dbReference type="PROSITE-ProRule" id="PRU00284"/>
    </source>
</evidence>
<dbReference type="RefSeq" id="WP_192150411.1">
    <property type="nucleotide sequence ID" value="NZ_JACYXI010000017.1"/>
</dbReference>
<evidence type="ECO:0000256" key="1">
    <source>
        <dbReference type="ARBA" id="ARBA00023224"/>
    </source>
</evidence>
<evidence type="ECO:0000256" key="2">
    <source>
        <dbReference type="ARBA" id="ARBA00029447"/>
    </source>
</evidence>
<keyword evidence="1 3" id="KW-0807">Transducer</keyword>
<reference evidence="8" key="1">
    <citation type="submission" date="2020-09" db="EMBL/GenBank/DDBJ databases">
        <title>The genome sequence of strain Labrenzia suaedae 4C16A.</title>
        <authorList>
            <person name="Liu Y."/>
        </authorList>
    </citation>
    <scope>NUCLEOTIDE SEQUENCE [LARGE SCALE GENOMIC DNA]</scope>
    <source>
        <strain evidence="8">4C16A</strain>
    </source>
</reference>
<gene>
    <name evidence="7" type="ORF">IG616_20570</name>
</gene>
<dbReference type="InterPro" id="IPR003660">
    <property type="entry name" value="HAMP_dom"/>
</dbReference>
<dbReference type="PROSITE" id="PS50885">
    <property type="entry name" value="HAMP"/>
    <property type="match status" value="1"/>
</dbReference>
<dbReference type="Proteomes" id="UP000632063">
    <property type="component" value="Unassembled WGS sequence"/>
</dbReference>
<dbReference type="PANTHER" id="PTHR32089">
    <property type="entry name" value="METHYL-ACCEPTING CHEMOTAXIS PROTEIN MCPB"/>
    <property type="match status" value="1"/>
</dbReference>
<proteinExistence type="inferred from homology"/>
<feature type="region of interest" description="Disordered" evidence="4">
    <location>
        <begin position="446"/>
        <end position="467"/>
    </location>
</feature>
<keyword evidence="8" id="KW-1185">Reference proteome</keyword>
<comment type="similarity">
    <text evidence="2">Belongs to the methyl-accepting chemotaxis (MCP) protein family.</text>
</comment>
<accession>A0ABR9CTN0</accession>
<name>A0ABR9CTN0_9HYPH</name>
<feature type="compositionally biased region" description="Low complexity" evidence="4">
    <location>
        <begin position="455"/>
        <end position="467"/>
    </location>
</feature>
<feature type="domain" description="HAMP" evidence="6">
    <location>
        <begin position="334"/>
        <end position="387"/>
    </location>
</feature>
<protein>
    <submittedName>
        <fullName evidence="7">Nitrate- and nitrite sensing domain-containing protein</fullName>
    </submittedName>
</protein>
<dbReference type="PANTHER" id="PTHR32089:SF112">
    <property type="entry name" value="LYSOZYME-LIKE PROTEIN-RELATED"/>
    <property type="match status" value="1"/>
</dbReference>
<evidence type="ECO:0000256" key="4">
    <source>
        <dbReference type="SAM" id="MobiDB-lite"/>
    </source>
</evidence>
<dbReference type="Pfam" id="PF00015">
    <property type="entry name" value="MCPsignal"/>
    <property type="match status" value="1"/>
</dbReference>
<dbReference type="SUPFAM" id="SSF58104">
    <property type="entry name" value="Methyl-accepting chemotaxis protein (MCP) signaling domain"/>
    <property type="match status" value="1"/>
</dbReference>
<feature type="domain" description="Methyl-accepting transducer" evidence="5">
    <location>
        <begin position="402"/>
        <end position="663"/>
    </location>
</feature>
<dbReference type="PROSITE" id="PS50111">
    <property type="entry name" value="CHEMOTAXIS_TRANSDUC_2"/>
    <property type="match status" value="1"/>
</dbReference>
<comment type="caution">
    <text evidence="7">The sequence shown here is derived from an EMBL/GenBank/DDBJ whole genome shotgun (WGS) entry which is preliminary data.</text>
</comment>
<sequence>MLKSIRLQIASLAVIPLLAFLLVDVLSIYQSYRNAMHDTDLVPMSRLAQLSEAAINELQKERGRTGVLLASSFADGPRKLVDSQRQKTEPALADLKAAAADLSFNNKTLESLIKETVGGLVMVGEHRNRVDAGKVDGPGNLAFYSDQIRALTSLILAVVQSSDDPEYIREMTAFYTLTDAKEAGGLERAIGGQLFTRVAAEGSFPFKLFLAYAQNLAIETFNIEEFREHATDEQRALFDSTVSGPAVEQVKVWRGILATLPETKDGKGVDGSVWFDEATKRLEMIRKVSLDFAAKGEVRAQQLLDLAWQEVTVQVTEAIVLLLGTLAVCLWQLRSITGALGSITSSLNRIARSDLGFTMPMLDRKDSLGDLARAGVVFQENARARAALEKLAAEDRDREAARQSHVASIIEHFRDLIGGVSGNVEEKVSGLLQVASKVAEISGSATRAADEAHGSSSNSSESVQSVASAAEEMSSAINEILSQASRATAIIDSATHVANATDKNVSSLAAAAQKIGTVVEMIRDIAEQTNLLALNATIEAARAGEAGRGFAVVAAEVKELSNQTAKATEEIAGQIQAVQELTDGAVDSIREISTAIENIMEVTSAISAAVEEQSAATGEISRSAAVAADGTSQALVSVDGVSRAIQQTSSEAENVDGISRAVKEIVEELGKTVDGFLKEMGNDLEARRDALRRQAEERENTDLAA</sequence>
<dbReference type="EMBL" id="JACYXI010000017">
    <property type="protein sequence ID" value="MBD8893949.1"/>
    <property type="molecule type" value="Genomic_DNA"/>
</dbReference>
<dbReference type="InterPro" id="IPR013587">
    <property type="entry name" value="Nitrate/nitrite_sensing"/>
</dbReference>
<dbReference type="SMART" id="SM00283">
    <property type="entry name" value="MA"/>
    <property type="match status" value="1"/>
</dbReference>
<evidence type="ECO:0000313" key="7">
    <source>
        <dbReference type="EMBL" id="MBD8893949.1"/>
    </source>
</evidence>